<dbReference type="InterPro" id="IPR000961">
    <property type="entry name" value="AGC-kinase_C"/>
</dbReference>
<evidence type="ECO:0000256" key="19">
    <source>
        <dbReference type="ARBA" id="ARBA00023136"/>
    </source>
</evidence>
<keyword evidence="10" id="KW-0808">Transferase</keyword>
<comment type="cofactor">
    <cofactor evidence="1">
        <name>Mg(2+)</name>
        <dbReference type="ChEBI" id="CHEBI:18420"/>
    </cofactor>
</comment>
<keyword evidence="20" id="KW-0206">Cytoskeleton</keyword>
<dbReference type="CDD" id="cd20813">
    <property type="entry name" value="C1_ROCK"/>
    <property type="match status" value="1"/>
</dbReference>
<dbReference type="PROSITE" id="PS00108">
    <property type="entry name" value="PROTEIN_KINASE_ST"/>
    <property type="match status" value="1"/>
</dbReference>
<dbReference type="SMART" id="SM00233">
    <property type="entry name" value="PH"/>
    <property type="match status" value="1"/>
</dbReference>
<evidence type="ECO:0000256" key="7">
    <source>
        <dbReference type="ARBA" id="ARBA00022490"/>
    </source>
</evidence>
<dbReference type="CDD" id="cd05596">
    <property type="entry name" value="STKc_ROCK"/>
    <property type="match status" value="1"/>
</dbReference>
<dbReference type="Pfam" id="PF08912">
    <property type="entry name" value="Rho_Binding"/>
    <property type="match status" value="1"/>
</dbReference>
<evidence type="ECO:0000313" key="30">
    <source>
        <dbReference type="EMBL" id="CAK8698613.1"/>
    </source>
</evidence>
<evidence type="ECO:0000256" key="11">
    <source>
        <dbReference type="ARBA" id="ARBA00022723"/>
    </source>
</evidence>
<feature type="domain" description="Protein kinase" evidence="26">
    <location>
        <begin position="77"/>
        <end position="339"/>
    </location>
</feature>
<evidence type="ECO:0000256" key="17">
    <source>
        <dbReference type="ARBA" id="ARBA00022842"/>
    </source>
</evidence>
<dbReference type="EMBL" id="CAWYQH010000174">
    <property type="protein sequence ID" value="CAK8698613.1"/>
    <property type="molecule type" value="Genomic_DNA"/>
</dbReference>
<sequence length="1540" mass="176617">MDAEIQKYESRKREVANMVLSNGSRISADALLDGISALVTDLDTPALRRNKNVESFLNRYSTVTKKVRDKRMKATDFDVVKVIGRGAFGEVQLVRHKPTKKVYAMKLLSKLEMIKRSESAFFWEERDIMALANSQWVVRLEHSFQDDRNLYMVMEFMPGGDLVNLMSNYDVPERWARFYTAEVVLALEAIHSMGYIHRDVKPDNMLLDRNGHLKLADFGTCMKMDEHGMVRSDTAVGTPDYISPEVLKSQGGDGYYGRECDWWSVGVFLYEMLVGDTPFYADSLVGTYGKIMDHKNSLQFPDDVEMSNNAKQLICGFLTDRKDRLGNNGVDEIKRQRFFKNEQWNFDTLRDTVAPVVPELTGDTDTRNFDDIEEEKTDTEQFPTPKAFAGNHLPFIGFTFSHDSLYNSPSLVNGERNGGNITSNEDNEKLKTKLNKIENQLKQEVKVKEELQSRYNKLESASKDMESDRESRKAKESELRQLERDNALLQHKQQEIQRKADMEMEKRKKLEIEISSLSRQLDDARSQKAERKKAEASARSEQQRIDDLQRKLKTESELVAKLRKAQQDLKKNATDLEINNSDIREQLSAAQDKVKTLDRAKMRLDTLLEQEKTQGENRATDLQDHVKSLQQETERLKNQNSKVDKERKLAQDKLSNLERVKTTMEFEMKTLQQSLDKETAEHKSTIAQLDIRNRKYASIQGTKTEEMRALERQLSTEKQTRLSLEKDTTDLKKKVTLLEYDLQEAKKGQKQNASLKERAEQEVQELTSAKNQETQQKQQFQSELKTIKTELTALKTSENQFNKDASQLREDKQELERKLQRMKKERQNIDGQMREIQDQLEAEQYFSTLYKTQVRELKEEIEDHEKREEEYKNNMNMLRDERLAMQAELSVVLDKAEQAQVARRAIEEDLVDAGKHRMQMELELREIRESDVGHEESFREEIASLEEKIGTSDRQREQTSQEMQALQEKLQSANNELEELRKTKSETASLKANFDKQIKNEKMLKMQAVNKLAEVMNRKDMNKDNKKKTVSADALRKKEKECRRLQQELQQEKEKLGAITFKFQQDLDAVQAALAEENAKCMELQMTVDSKDADIEMLRNRLQSTPSSIDSVSLYSEGDDNTHADQTLKGWLSIPNKTNIKRHGYWKRQFVVVSRKKILFYNSEMDKEGSTPSMVIDLEKLFHVRPVTQAEAIRAKPQEIPTIFQLLYANEGEARRDMEPTPSPALQEIQDHSKHSGEIIHKGHSFIQIVYHLPTNCEACTKALWNVIRPPMAIECQRCRAKYHKEHLESGGIVPCRVNFELNAAKELLLRATSSDDQKKWVNQLLKKIPKVPPQPIDTFGGRNSPRVSSVRYNPASRKSSSKGPSDRLQKPAIDKSASPSHSTTSSCDGAEGMSSRSSTPSTSMRNSIAIDTSEHMDYLAPGPSPAASMEKINFASLSPSHKSRLRRSSSECANPEYGKHRTSSTKQHHASPSFPHKSKDKSSKKSDKKSSRLSVNPNNGSGGSFSHSSSRKGFSLLRRSDSGRPVHVSKDETGKSHKS</sequence>
<evidence type="ECO:0000256" key="5">
    <source>
        <dbReference type="ARBA" id="ARBA00012513"/>
    </source>
</evidence>
<dbReference type="Pfam" id="PF25346">
    <property type="entry name" value="PH_MRCK"/>
    <property type="match status" value="1"/>
</dbReference>
<evidence type="ECO:0000259" key="28">
    <source>
        <dbReference type="PROSITE" id="PS51285"/>
    </source>
</evidence>
<feature type="compositionally biased region" description="Basic and acidic residues" evidence="24">
    <location>
        <begin position="1519"/>
        <end position="1540"/>
    </location>
</feature>
<feature type="domain" description="AGC-kinase C-terminal" evidence="28">
    <location>
        <begin position="340"/>
        <end position="410"/>
    </location>
</feature>
<dbReference type="Gene3D" id="1.20.5.340">
    <property type="match status" value="1"/>
</dbReference>
<keyword evidence="12 22" id="KW-0547">Nucleotide-binding</keyword>
<evidence type="ECO:0000256" key="8">
    <source>
        <dbReference type="ARBA" id="ARBA00022527"/>
    </source>
</evidence>
<dbReference type="PROSITE" id="PS51285">
    <property type="entry name" value="AGC_KINASE_CTER"/>
    <property type="match status" value="1"/>
</dbReference>
<feature type="domain" description="RhoBD" evidence="29">
    <location>
        <begin position="953"/>
        <end position="1021"/>
    </location>
</feature>
<feature type="coiled-coil region" evidence="23">
    <location>
        <begin position="942"/>
        <end position="993"/>
    </location>
</feature>
<dbReference type="PROSITE" id="PS50011">
    <property type="entry name" value="PROTEIN_KINASE_DOM"/>
    <property type="match status" value="1"/>
</dbReference>
<dbReference type="InterPro" id="IPR008271">
    <property type="entry name" value="Ser/Thr_kinase_AS"/>
</dbReference>
<keyword evidence="7" id="KW-0963">Cytoplasm</keyword>
<dbReference type="SMART" id="SM00220">
    <property type="entry name" value="S_TKc"/>
    <property type="match status" value="1"/>
</dbReference>
<evidence type="ECO:0000256" key="21">
    <source>
        <dbReference type="PROSITE-ProRule" id="PRU01206"/>
    </source>
</evidence>
<feature type="domain" description="Phorbol-ester/DAG-type" evidence="27">
    <location>
        <begin position="1243"/>
        <end position="1296"/>
    </location>
</feature>
<keyword evidence="13" id="KW-0863">Zinc-finger</keyword>
<evidence type="ECO:0000256" key="6">
    <source>
        <dbReference type="ARBA" id="ARBA00022475"/>
    </source>
</evidence>
<dbReference type="SUPFAM" id="SSF57889">
    <property type="entry name" value="Cysteine-rich domain"/>
    <property type="match status" value="1"/>
</dbReference>
<comment type="similarity">
    <text evidence="4">Belongs to the protein kinase superfamily. AGC Ser/Thr protein kinase family.</text>
</comment>
<protein>
    <recommendedName>
        <fullName evidence="5">non-specific serine/threonine protein kinase</fullName>
        <ecNumber evidence="5">2.7.11.1</ecNumber>
    </recommendedName>
</protein>
<evidence type="ECO:0000256" key="20">
    <source>
        <dbReference type="ARBA" id="ARBA00023212"/>
    </source>
</evidence>
<dbReference type="Gene3D" id="1.20.5.730">
    <property type="entry name" value="Single helix bin"/>
    <property type="match status" value="1"/>
</dbReference>
<dbReference type="PROSITE" id="PS51859">
    <property type="entry name" value="RHO_BD"/>
    <property type="match status" value="1"/>
</dbReference>
<keyword evidence="8" id="KW-0723">Serine/threonine-protein kinase</keyword>
<feature type="compositionally biased region" description="Low complexity" evidence="24">
    <location>
        <begin position="1394"/>
        <end position="1408"/>
    </location>
</feature>
<comment type="subcellular location">
    <subcellularLocation>
        <location evidence="2">Cell membrane</location>
    </subcellularLocation>
    <subcellularLocation>
        <location evidence="3">Cytoplasm</location>
        <location evidence="3">Cytoskeleton</location>
    </subcellularLocation>
</comment>
<dbReference type="InterPro" id="IPR015008">
    <property type="entry name" value="ROCK_Rho-bd_dom"/>
</dbReference>
<evidence type="ECO:0000313" key="31">
    <source>
        <dbReference type="Proteomes" id="UP001642483"/>
    </source>
</evidence>
<evidence type="ECO:0000256" key="12">
    <source>
        <dbReference type="ARBA" id="ARBA00022741"/>
    </source>
</evidence>
<keyword evidence="11" id="KW-0479">Metal-binding</keyword>
<evidence type="ECO:0000256" key="13">
    <source>
        <dbReference type="ARBA" id="ARBA00022771"/>
    </source>
</evidence>
<dbReference type="InterPro" id="IPR017441">
    <property type="entry name" value="Protein_kinase_ATP_BS"/>
</dbReference>
<dbReference type="Gene3D" id="1.10.510.10">
    <property type="entry name" value="Transferase(Phosphotransferase) domain 1"/>
    <property type="match status" value="1"/>
</dbReference>
<feature type="compositionally biased region" description="Basic and acidic residues" evidence="24">
    <location>
        <begin position="1365"/>
        <end position="1374"/>
    </location>
</feature>
<dbReference type="PANTHER" id="PTHR22988:SF73">
    <property type="entry name" value="RHO-ASSOCIATED PROTEIN KINASE"/>
    <property type="match status" value="1"/>
</dbReference>
<proteinExistence type="inferred from homology"/>
<keyword evidence="6" id="KW-1003">Cell membrane</keyword>
<keyword evidence="31" id="KW-1185">Reference proteome</keyword>
<evidence type="ECO:0000259" key="26">
    <source>
        <dbReference type="PROSITE" id="PS50011"/>
    </source>
</evidence>
<feature type="region of interest" description="Disordered" evidence="24">
    <location>
        <begin position="1332"/>
        <end position="1540"/>
    </location>
</feature>
<comment type="caution">
    <text evidence="30">The sequence shown here is derived from an EMBL/GenBank/DDBJ whole genome shotgun (WGS) entry which is preliminary data.</text>
</comment>
<feature type="compositionally biased region" description="Low complexity" evidence="24">
    <location>
        <begin position="1505"/>
        <end position="1516"/>
    </location>
</feature>
<evidence type="ECO:0000256" key="15">
    <source>
        <dbReference type="ARBA" id="ARBA00022833"/>
    </source>
</evidence>
<dbReference type="InterPro" id="IPR001849">
    <property type="entry name" value="PH_domain"/>
</dbReference>
<feature type="binding site" evidence="22">
    <location>
        <position position="106"/>
    </location>
    <ligand>
        <name>ATP</name>
        <dbReference type="ChEBI" id="CHEBI:30616"/>
    </ligand>
</feature>
<keyword evidence="18 21" id="KW-0175">Coiled coil</keyword>
<evidence type="ECO:0000256" key="9">
    <source>
        <dbReference type="ARBA" id="ARBA00022553"/>
    </source>
</evidence>
<dbReference type="PROSITE" id="PS00107">
    <property type="entry name" value="PROTEIN_KINASE_ATP"/>
    <property type="match status" value="1"/>
</dbReference>
<keyword evidence="15" id="KW-0862">Zinc</keyword>
<evidence type="ECO:0000256" key="2">
    <source>
        <dbReference type="ARBA" id="ARBA00004236"/>
    </source>
</evidence>
<gene>
    <name evidence="30" type="ORF">CVLEPA_LOCUS32043</name>
</gene>
<dbReference type="InterPro" id="IPR011993">
    <property type="entry name" value="PH-like_dom_sf"/>
</dbReference>
<dbReference type="InterPro" id="IPR057529">
    <property type="entry name" value="MRCK/ROCK_PH"/>
</dbReference>
<name>A0ABP0H5C2_CLALP</name>
<dbReference type="SMART" id="SM00109">
    <property type="entry name" value="C1"/>
    <property type="match status" value="1"/>
</dbReference>
<organism evidence="30 31">
    <name type="scientific">Clavelina lepadiformis</name>
    <name type="common">Light-bulb sea squirt</name>
    <name type="synonym">Ascidia lepadiformis</name>
    <dbReference type="NCBI Taxonomy" id="159417"/>
    <lineage>
        <taxon>Eukaryota</taxon>
        <taxon>Metazoa</taxon>
        <taxon>Chordata</taxon>
        <taxon>Tunicata</taxon>
        <taxon>Ascidiacea</taxon>
        <taxon>Aplousobranchia</taxon>
        <taxon>Clavelinidae</taxon>
        <taxon>Clavelina</taxon>
    </lineage>
</organism>
<dbReference type="InterPro" id="IPR000719">
    <property type="entry name" value="Prot_kinase_dom"/>
</dbReference>
<dbReference type="SUPFAM" id="SSF50729">
    <property type="entry name" value="PH domain-like"/>
    <property type="match status" value="1"/>
</dbReference>
<evidence type="ECO:0000256" key="1">
    <source>
        <dbReference type="ARBA" id="ARBA00001946"/>
    </source>
</evidence>
<dbReference type="SUPFAM" id="SSF103652">
    <property type="entry name" value="G protein-binding domain"/>
    <property type="match status" value="1"/>
</dbReference>
<accession>A0ABP0H5C2</accession>
<keyword evidence="14" id="KW-0418">Kinase</keyword>
<keyword evidence="16 22" id="KW-0067">ATP-binding</keyword>
<feature type="compositionally biased region" description="Basic and acidic residues" evidence="24">
    <location>
        <begin position="520"/>
        <end position="546"/>
    </location>
</feature>
<evidence type="ECO:0000259" key="27">
    <source>
        <dbReference type="PROSITE" id="PS50081"/>
    </source>
</evidence>
<dbReference type="CDD" id="cd01242">
    <property type="entry name" value="PH_ROCK"/>
    <property type="match status" value="1"/>
</dbReference>
<evidence type="ECO:0000259" key="29">
    <source>
        <dbReference type="PROSITE" id="PS51859"/>
    </source>
</evidence>
<dbReference type="Gene3D" id="2.30.29.30">
    <property type="entry name" value="Pleckstrin-homology domain (PH domain)/Phosphotyrosine-binding domain (PTB)"/>
    <property type="match status" value="1"/>
</dbReference>
<keyword evidence="19" id="KW-0472">Membrane</keyword>
<keyword evidence="9" id="KW-0597">Phosphoprotein</keyword>
<feature type="compositionally biased region" description="Basic residues" evidence="24">
    <location>
        <begin position="1461"/>
        <end position="1470"/>
    </location>
</feature>
<feature type="domain" description="PH" evidence="25">
    <location>
        <begin position="1125"/>
        <end position="1330"/>
    </location>
</feature>
<evidence type="ECO:0000256" key="16">
    <source>
        <dbReference type="ARBA" id="ARBA00022840"/>
    </source>
</evidence>
<feature type="region of interest" description="Disordered" evidence="24">
    <location>
        <begin position="457"/>
        <end position="499"/>
    </location>
</feature>
<evidence type="ECO:0000256" key="4">
    <source>
        <dbReference type="ARBA" id="ARBA00009903"/>
    </source>
</evidence>
<reference evidence="30 31" key="1">
    <citation type="submission" date="2024-02" db="EMBL/GenBank/DDBJ databases">
        <authorList>
            <person name="Daric V."/>
            <person name="Darras S."/>
        </authorList>
    </citation>
    <scope>NUCLEOTIDE SEQUENCE [LARGE SCALE GENOMIC DNA]</scope>
</reference>
<dbReference type="Pfam" id="PF00069">
    <property type="entry name" value="Pkinase"/>
    <property type="match status" value="1"/>
</dbReference>
<dbReference type="EC" id="2.7.11.1" evidence="5"/>
<dbReference type="SMART" id="SM00133">
    <property type="entry name" value="S_TK_X"/>
    <property type="match status" value="1"/>
</dbReference>
<dbReference type="InterPro" id="IPR002219">
    <property type="entry name" value="PKC_DAG/PE"/>
</dbReference>
<evidence type="ECO:0000256" key="10">
    <source>
        <dbReference type="ARBA" id="ARBA00022679"/>
    </source>
</evidence>
<feature type="region of interest" description="Disordered" evidence="24">
    <location>
        <begin position="746"/>
        <end position="777"/>
    </location>
</feature>
<dbReference type="SUPFAM" id="SSF56112">
    <property type="entry name" value="Protein kinase-like (PK-like)"/>
    <property type="match status" value="1"/>
</dbReference>
<dbReference type="Gene3D" id="3.30.60.20">
    <property type="match status" value="1"/>
</dbReference>
<dbReference type="Proteomes" id="UP001642483">
    <property type="component" value="Unassembled WGS sequence"/>
</dbReference>
<feature type="compositionally biased region" description="Basic and acidic residues" evidence="24">
    <location>
        <begin position="1481"/>
        <end position="1491"/>
    </location>
</feature>
<evidence type="ECO:0000256" key="22">
    <source>
        <dbReference type="PROSITE-ProRule" id="PRU10141"/>
    </source>
</evidence>
<evidence type="ECO:0000256" key="18">
    <source>
        <dbReference type="ARBA" id="ARBA00023054"/>
    </source>
</evidence>
<feature type="coiled-coil region" evidence="23">
    <location>
        <begin position="1032"/>
        <end position="1087"/>
    </location>
</feature>
<feature type="compositionally biased region" description="Low complexity" evidence="24">
    <location>
        <begin position="1377"/>
        <end position="1387"/>
    </location>
</feature>
<feature type="region of interest" description="Disordered" evidence="24">
    <location>
        <begin position="518"/>
        <end position="546"/>
    </location>
</feature>
<dbReference type="Gene3D" id="3.30.200.20">
    <property type="entry name" value="Phosphorylase Kinase, domain 1"/>
    <property type="match status" value="1"/>
</dbReference>
<dbReference type="InterPro" id="IPR050839">
    <property type="entry name" value="Rho-assoc_Ser/Thr_Kinase"/>
</dbReference>
<evidence type="ECO:0000259" key="25">
    <source>
        <dbReference type="PROSITE" id="PS50003"/>
    </source>
</evidence>
<evidence type="ECO:0000256" key="24">
    <source>
        <dbReference type="SAM" id="MobiDB-lite"/>
    </source>
</evidence>
<dbReference type="CDD" id="cd22250">
    <property type="entry name" value="ROCK_SBD"/>
    <property type="match status" value="1"/>
</dbReference>
<keyword evidence="17" id="KW-0460">Magnesium</keyword>
<feature type="compositionally biased region" description="Polar residues" evidence="24">
    <location>
        <begin position="1346"/>
        <end position="1364"/>
    </location>
</feature>
<dbReference type="PANTHER" id="PTHR22988">
    <property type="entry name" value="MYOTONIC DYSTROPHY S/T KINASE-RELATED"/>
    <property type="match status" value="1"/>
</dbReference>
<evidence type="ECO:0000256" key="14">
    <source>
        <dbReference type="ARBA" id="ARBA00022777"/>
    </source>
</evidence>
<dbReference type="InterPro" id="IPR046349">
    <property type="entry name" value="C1-like_sf"/>
</dbReference>
<dbReference type="PROSITE" id="PS50003">
    <property type="entry name" value="PH_DOMAIN"/>
    <property type="match status" value="1"/>
</dbReference>
<evidence type="ECO:0000256" key="3">
    <source>
        <dbReference type="ARBA" id="ARBA00004245"/>
    </source>
</evidence>
<evidence type="ECO:0000256" key="23">
    <source>
        <dbReference type="SAM" id="Coils"/>
    </source>
</evidence>
<dbReference type="PROSITE" id="PS50081">
    <property type="entry name" value="ZF_DAG_PE_2"/>
    <property type="match status" value="1"/>
</dbReference>
<dbReference type="InterPro" id="IPR011009">
    <property type="entry name" value="Kinase-like_dom_sf"/>
</dbReference>